<organism evidence="2 3">
    <name type="scientific">Streptococcus parauberis KRS-02083</name>
    <dbReference type="NCBI Taxonomy" id="1207545"/>
    <lineage>
        <taxon>Bacteria</taxon>
        <taxon>Bacillati</taxon>
        <taxon>Bacillota</taxon>
        <taxon>Bacilli</taxon>
        <taxon>Lactobacillales</taxon>
        <taxon>Streptococcaceae</taxon>
        <taxon>Streptococcus</taxon>
    </lineage>
</organism>
<proteinExistence type="predicted"/>
<reference evidence="2 3" key="1">
    <citation type="journal article" date="2013" name="PLoS ONE">
        <title>Comparative Genomic Characterization of Three Streptococcus parauberis Strains in Fish Pathogen, as Assessed by Wide-Genome Analyses.</title>
        <authorList>
            <person name="Nho S.W."/>
            <person name="Hikima J."/>
            <person name="Park S.B."/>
            <person name="Jang H.B."/>
            <person name="Cha I.S."/>
            <person name="Yasuike M."/>
            <person name="Nakamura Y."/>
            <person name="Fujiwara A."/>
            <person name="Sano M."/>
            <person name="Kanai K."/>
            <person name="Kondo H."/>
            <person name="Hirono I."/>
            <person name="Takeyama H."/>
            <person name="Aoki T."/>
            <person name="Jung T.S."/>
        </authorList>
    </citation>
    <scope>NUCLEOTIDE SEQUENCE [LARGE SCALE GENOMIC DNA]</scope>
    <source>
        <strain evidence="2 3">KRS-02083</strain>
    </source>
</reference>
<evidence type="ECO:0000313" key="3">
    <source>
        <dbReference type="Proteomes" id="UP000011769"/>
    </source>
</evidence>
<dbReference type="Proteomes" id="UP000011769">
    <property type="component" value="Unassembled WGS sequence"/>
</dbReference>
<keyword evidence="1" id="KW-0472">Membrane</keyword>
<evidence type="ECO:0000313" key="2">
    <source>
        <dbReference type="EMBL" id="EMG24736.1"/>
    </source>
</evidence>
<keyword evidence="3" id="KW-1185">Reference proteome</keyword>
<evidence type="ECO:0000256" key="1">
    <source>
        <dbReference type="SAM" id="Phobius"/>
    </source>
</evidence>
<keyword evidence="1" id="KW-0812">Transmembrane</keyword>
<sequence>MGLPRGIGSPAVYWPAGYLPIQNFHFRSGMCKMKTSKAPNKSTISPGVIATVLVSLIVALFLGAFAISQLQAVPENFENVTQGMRHFFSSLFSELTWLDYICDLFLYGPLFLPLGAYLYGLVIAPVIHKKRLNQTMLLFK</sequence>
<accession>A0ABP2SW65</accession>
<dbReference type="EMBL" id="ALYM01000008">
    <property type="protein sequence ID" value="EMG24736.1"/>
    <property type="molecule type" value="Genomic_DNA"/>
</dbReference>
<feature type="transmembrane region" description="Helical" evidence="1">
    <location>
        <begin position="104"/>
        <end position="127"/>
    </location>
</feature>
<protein>
    <submittedName>
        <fullName evidence="2">Uncharacterized protein</fullName>
    </submittedName>
</protein>
<keyword evidence="1" id="KW-1133">Transmembrane helix</keyword>
<name>A0ABP2SW65_9STRE</name>
<feature type="transmembrane region" description="Helical" evidence="1">
    <location>
        <begin position="43"/>
        <end position="67"/>
    </location>
</feature>
<comment type="caution">
    <text evidence="2">The sequence shown here is derived from an EMBL/GenBank/DDBJ whole genome shotgun (WGS) entry which is preliminary data.</text>
</comment>
<gene>
    <name evidence="2" type="ORF">SPJ1_1995</name>
</gene>